<keyword evidence="2" id="KW-0813">Transport</keyword>
<dbReference type="Pfam" id="PF00496">
    <property type="entry name" value="SBP_bac_5"/>
    <property type="match status" value="1"/>
</dbReference>
<proteinExistence type="inferred from homology"/>
<keyword evidence="3 4" id="KW-0732">Signal</keyword>
<evidence type="ECO:0000256" key="3">
    <source>
        <dbReference type="ARBA" id="ARBA00022729"/>
    </source>
</evidence>
<dbReference type="Gene3D" id="3.90.76.10">
    <property type="entry name" value="Dipeptide-binding Protein, Domain 1"/>
    <property type="match status" value="1"/>
</dbReference>
<evidence type="ECO:0000259" key="5">
    <source>
        <dbReference type="Pfam" id="PF00496"/>
    </source>
</evidence>
<dbReference type="PIRSF" id="PIRSF002741">
    <property type="entry name" value="MppA"/>
    <property type="match status" value="1"/>
</dbReference>
<evidence type="ECO:0000256" key="1">
    <source>
        <dbReference type="ARBA" id="ARBA00005695"/>
    </source>
</evidence>
<accession>A0A7K0D379</accession>
<dbReference type="SUPFAM" id="SSF53850">
    <property type="entry name" value="Periplasmic binding protein-like II"/>
    <property type="match status" value="1"/>
</dbReference>
<name>A0A7K0D379_9NOCA</name>
<dbReference type="GO" id="GO:0015833">
    <property type="term" value="P:peptide transport"/>
    <property type="evidence" value="ECO:0007669"/>
    <property type="project" value="TreeGrafter"/>
</dbReference>
<feature type="chain" id="PRO_5039006848" evidence="4">
    <location>
        <begin position="22"/>
        <end position="545"/>
    </location>
</feature>
<comment type="similarity">
    <text evidence="1">Belongs to the bacterial solute-binding protein 5 family.</text>
</comment>
<protein>
    <submittedName>
        <fullName evidence="6">Glutathione-binding protein GsiB</fullName>
    </submittedName>
</protein>
<dbReference type="PANTHER" id="PTHR30290:SF9">
    <property type="entry name" value="OLIGOPEPTIDE-BINDING PROTEIN APPA"/>
    <property type="match status" value="1"/>
</dbReference>
<dbReference type="EMBL" id="WEGK01000006">
    <property type="protein sequence ID" value="MQY20190.1"/>
    <property type="molecule type" value="Genomic_DNA"/>
</dbReference>
<gene>
    <name evidence="6" type="primary">gsiB</name>
    <name evidence="6" type="ORF">NRB20_32880</name>
</gene>
<sequence>MRSISPLRLVILSIVSALSIAGCTGSGTSGTAPSTPVSGGTLTFGINDSPSCFDIHVTSADVAAEIQRNVVDSLVSEDSGHKFRPWLATAWTVADDLRSYTFTLRKDVTFTDGAPFDAAAVKANFDHIVAPATKSQYARNLLGPYTGTDVIDDHTVRVDFSAPFAPFLQAASTPYLGFYSPRALATGADKLCAGGPADIGSGPFVFTEYTKGQSAVMTRNPNYRWAPEGAAHQGPAYLNSLVFRILPEDATRVGALTSGQVDIARAIPPIQVRTVEASSNLTVTRVDQPGLTYGIHLNTAAAPLDDERVRRAIQQGVDVAQDVQTVYFGQYKRAWGPLSPTTASYAATVENSWRYDPRAAGRLLDEAGWTGRDSAGFRTRDGRRLSLFWPALPEASTRDQRNLLDQAVQADLAKIGVEVQHPHLTAGEYNARVASGDFQLFSVSWARSEADLLRLFFHSANIPPAGQNVSHLRDPQVDGWTATGAATTDQHLRDQVYRDTQQRVLETGAMVPLYVLAAVDGSSRRVHGQKFDPNGWLQFYDAWKA</sequence>
<dbReference type="PANTHER" id="PTHR30290">
    <property type="entry name" value="PERIPLASMIC BINDING COMPONENT OF ABC TRANSPORTER"/>
    <property type="match status" value="1"/>
</dbReference>
<dbReference type="InterPro" id="IPR030678">
    <property type="entry name" value="Peptide/Ni-bd"/>
</dbReference>
<dbReference type="PROSITE" id="PS51257">
    <property type="entry name" value="PROKAR_LIPOPROTEIN"/>
    <property type="match status" value="1"/>
</dbReference>
<keyword evidence="7" id="KW-1185">Reference proteome</keyword>
<dbReference type="GO" id="GO:1904680">
    <property type="term" value="F:peptide transmembrane transporter activity"/>
    <property type="evidence" value="ECO:0007669"/>
    <property type="project" value="TreeGrafter"/>
</dbReference>
<dbReference type="Gene3D" id="3.40.190.10">
    <property type="entry name" value="Periplasmic binding protein-like II"/>
    <property type="match status" value="1"/>
</dbReference>
<comment type="caution">
    <text evidence="6">The sequence shown here is derived from an EMBL/GenBank/DDBJ whole genome shotgun (WGS) entry which is preliminary data.</text>
</comment>
<feature type="domain" description="Solute-binding protein family 5" evidence="5">
    <location>
        <begin position="82"/>
        <end position="450"/>
    </location>
</feature>
<evidence type="ECO:0000256" key="4">
    <source>
        <dbReference type="SAM" id="SignalP"/>
    </source>
</evidence>
<evidence type="ECO:0000256" key="2">
    <source>
        <dbReference type="ARBA" id="ARBA00022448"/>
    </source>
</evidence>
<organism evidence="6 7">
    <name type="scientific">Nocardia macrotermitis</name>
    <dbReference type="NCBI Taxonomy" id="2585198"/>
    <lineage>
        <taxon>Bacteria</taxon>
        <taxon>Bacillati</taxon>
        <taxon>Actinomycetota</taxon>
        <taxon>Actinomycetes</taxon>
        <taxon>Mycobacteriales</taxon>
        <taxon>Nocardiaceae</taxon>
        <taxon>Nocardia</taxon>
    </lineage>
</organism>
<dbReference type="InterPro" id="IPR039424">
    <property type="entry name" value="SBP_5"/>
</dbReference>
<dbReference type="AlphaFoldDB" id="A0A7K0D379"/>
<evidence type="ECO:0000313" key="6">
    <source>
        <dbReference type="EMBL" id="MQY20190.1"/>
    </source>
</evidence>
<dbReference type="GO" id="GO:0043190">
    <property type="term" value="C:ATP-binding cassette (ABC) transporter complex"/>
    <property type="evidence" value="ECO:0007669"/>
    <property type="project" value="InterPro"/>
</dbReference>
<dbReference type="GO" id="GO:0042597">
    <property type="term" value="C:periplasmic space"/>
    <property type="evidence" value="ECO:0007669"/>
    <property type="project" value="UniProtKB-ARBA"/>
</dbReference>
<feature type="signal peptide" evidence="4">
    <location>
        <begin position="1"/>
        <end position="21"/>
    </location>
</feature>
<evidence type="ECO:0000313" key="7">
    <source>
        <dbReference type="Proteomes" id="UP000438448"/>
    </source>
</evidence>
<dbReference type="Gene3D" id="3.10.105.10">
    <property type="entry name" value="Dipeptide-binding Protein, Domain 3"/>
    <property type="match status" value="1"/>
</dbReference>
<dbReference type="CDD" id="cd08492">
    <property type="entry name" value="PBP2_NikA_DppA_OppA_like_15"/>
    <property type="match status" value="1"/>
</dbReference>
<dbReference type="Proteomes" id="UP000438448">
    <property type="component" value="Unassembled WGS sequence"/>
</dbReference>
<dbReference type="InterPro" id="IPR000914">
    <property type="entry name" value="SBP_5_dom"/>
</dbReference>
<reference evidence="6 7" key="1">
    <citation type="submission" date="2019-10" db="EMBL/GenBank/DDBJ databases">
        <title>Nocardia macrotermitis sp. nov. and Nocardia aurantia sp. nov., isolated from the gut of fungus growing-termite Macrotermes natalensis.</title>
        <authorList>
            <person name="Benndorf R."/>
            <person name="Schwitalla J."/>
            <person name="Martin K."/>
            <person name="De Beer W."/>
            <person name="Kaster A.-K."/>
            <person name="Vollmers J."/>
            <person name="Poulsen M."/>
            <person name="Beemelmanns C."/>
        </authorList>
    </citation>
    <scope>NUCLEOTIDE SEQUENCE [LARGE SCALE GENOMIC DNA]</scope>
    <source>
        <strain evidence="6 7">RB20</strain>
    </source>
</reference>